<evidence type="ECO:0000313" key="1">
    <source>
        <dbReference type="EMBL" id="TWF40474.1"/>
    </source>
</evidence>
<proteinExistence type="predicted"/>
<reference evidence="1 2" key="1">
    <citation type="submission" date="2019-06" db="EMBL/GenBank/DDBJ databases">
        <title>Sorghum-associated microbial communities from plants grown in Nebraska, USA.</title>
        <authorList>
            <person name="Schachtman D."/>
        </authorList>
    </citation>
    <scope>NUCLEOTIDE SEQUENCE [LARGE SCALE GENOMIC DNA]</scope>
    <source>
        <strain evidence="1 2">1209</strain>
    </source>
</reference>
<name>A0A561PQS9_9BACT</name>
<organism evidence="1 2">
    <name type="scientific">Chitinophaga polysaccharea</name>
    <dbReference type="NCBI Taxonomy" id="1293035"/>
    <lineage>
        <taxon>Bacteria</taxon>
        <taxon>Pseudomonadati</taxon>
        <taxon>Bacteroidota</taxon>
        <taxon>Chitinophagia</taxon>
        <taxon>Chitinophagales</taxon>
        <taxon>Chitinophagaceae</taxon>
        <taxon>Chitinophaga</taxon>
    </lineage>
</organism>
<dbReference type="EMBL" id="VIWO01000004">
    <property type="protein sequence ID" value="TWF40474.1"/>
    <property type="molecule type" value="Genomic_DNA"/>
</dbReference>
<sequence>MKKLKLQAVQFGAIEVLTRTQLKNILGGDGSGDSKECTKDSDCGTKTVTNGCGQQVTVSGVCSSVTHKCSWGTAC</sequence>
<dbReference type="OrthoDB" id="800074at2"/>
<keyword evidence="2" id="KW-1185">Reference proteome</keyword>
<dbReference type="AlphaFoldDB" id="A0A561PQS9"/>
<gene>
    <name evidence="1" type="ORF">FHW36_104156</name>
</gene>
<dbReference type="Proteomes" id="UP000320811">
    <property type="component" value="Unassembled WGS sequence"/>
</dbReference>
<evidence type="ECO:0000313" key="2">
    <source>
        <dbReference type="Proteomes" id="UP000320811"/>
    </source>
</evidence>
<comment type="caution">
    <text evidence="1">The sequence shown here is derived from an EMBL/GenBank/DDBJ whole genome shotgun (WGS) entry which is preliminary data.</text>
</comment>
<protein>
    <submittedName>
        <fullName evidence="1">Uncharacterized protein</fullName>
    </submittedName>
</protein>
<accession>A0A561PQS9</accession>
<dbReference type="RefSeq" id="WP_145670472.1">
    <property type="nucleotide sequence ID" value="NZ_VIWO01000004.1"/>
</dbReference>